<reference evidence="1 3" key="2">
    <citation type="journal article" date="2018" name="Plant J.">
        <title>The Physcomitrella patens chromosome-scale assembly reveals moss genome structure and evolution.</title>
        <authorList>
            <person name="Lang D."/>
            <person name="Ullrich K.K."/>
            <person name="Murat F."/>
            <person name="Fuchs J."/>
            <person name="Jenkins J."/>
            <person name="Haas F.B."/>
            <person name="Piednoel M."/>
            <person name="Gundlach H."/>
            <person name="Van Bel M."/>
            <person name="Meyberg R."/>
            <person name="Vives C."/>
            <person name="Morata J."/>
            <person name="Symeonidi A."/>
            <person name="Hiss M."/>
            <person name="Muchero W."/>
            <person name="Kamisugi Y."/>
            <person name="Saleh O."/>
            <person name="Blanc G."/>
            <person name="Decker E.L."/>
            <person name="van Gessel N."/>
            <person name="Grimwood J."/>
            <person name="Hayes R.D."/>
            <person name="Graham S.W."/>
            <person name="Gunter L.E."/>
            <person name="McDaniel S.F."/>
            <person name="Hoernstein S.N.W."/>
            <person name="Larsson A."/>
            <person name="Li F.W."/>
            <person name="Perroud P.F."/>
            <person name="Phillips J."/>
            <person name="Ranjan P."/>
            <person name="Rokshar D.S."/>
            <person name="Rothfels C.J."/>
            <person name="Schneider L."/>
            <person name="Shu S."/>
            <person name="Stevenson D.W."/>
            <person name="Thummler F."/>
            <person name="Tillich M."/>
            <person name="Villarreal Aguilar J.C."/>
            <person name="Widiez T."/>
            <person name="Wong G.K."/>
            <person name="Wymore A."/>
            <person name="Zhang Y."/>
            <person name="Zimmer A.D."/>
            <person name="Quatrano R.S."/>
            <person name="Mayer K.F.X."/>
            <person name="Goodstein D."/>
            <person name="Casacuberta J.M."/>
            <person name="Vandepoele K."/>
            <person name="Reski R."/>
            <person name="Cuming A.C."/>
            <person name="Tuskan G.A."/>
            <person name="Maumus F."/>
            <person name="Salse J."/>
            <person name="Schmutz J."/>
            <person name="Rensing S.A."/>
        </authorList>
    </citation>
    <scope>NUCLEOTIDE SEQUENCE [LARGE SCALE GENOMIC DNA]</scope>
    <source>
        <strain evidence="2 3">cv. Gransden 2004</strain>
    </source>
</reference>
<organism evidence="1">
    <name type="scientific">Physcomitrium patens</name>
    <name type="common">Spreading-leaved earth moss</name>
    <name type="synonym">Physcomitrella patens</name>
    <dbReference type="NCBI Taxonomy" id="3218"/>
    <lineage>
        <taxon>Eukaryota</taxon>
        <taxon>Viridiplantae</taxon>
        <taxon>Streptophyta</taxon>
        <taxon>Embryophyta</taxon>
        <taxon>Bryophyta</taxon>
        <taxon>Bryophytina</taxon>
        <taxon>Bryopsida</taxon>
        <taxon>Funariidae</taxon>
        <taxon>Funariales</taxon>
        <taxon>Funariaceae</taxon>
        <taxon>Physcomitrium</taxon>
    </lineage>
</organism>
<proteinExistence type="predicted"/>
<dbReference type="EnsemblPlants" id="Pp3c7_380V3.2">
    <property type="protein sequence ID" value="PAC:32924920.CDS.1"/>
    <property type="gene ID" value="Pp3c7_380"/>
</dbReference>
<dbReference type="EnsemblPlants" id="Pp3c7_380V3.1">
    <property type="protein sequence ID" value="PAC:32924919.CDS.1"/>
    <property type="gene ID" value="Pp3c7_380"/>
</dbReference>
<evidence type="ECO:0000313" key="1">
    <source>
        <dbReference type="EMBL" id="PNR50514.1"/>
    </source>
</evidence>
<reference evidence="1 3" key="1">
    <citation type="journal article" date="2008" name="Science">
        <title>The Physcomitrella genome reveals evolutionary insights into the conquest of land by plants.</title>
        <authorList>
            <person name="Rensing S."/>
            <person name="Lang D."/>
            <person name="Zimmer A."/>
            <person name="Terry A."/>
            <person name="Salamov A."/>
            <person name="Shapiro H."/>
            <person name="Nishiyama T."/>
            <person name="Perroud P.-F."/>
            <person name="Lindquist E."/>
            <person name="Kamisugi Y."/>
            <person name="Tanahashi T."/>
            <person name="Sakakibara K."/>
            <person name="Fujita T."/>
            <person name="Oishi K."/>
            <person name="Shin-I T."/>
            <person name="Kuroki Y."/>
            <person name="Toyoda A."/>
            <person name="Suzuki Y."/>
            <person name="Hashimoto A."/>
            <person name="Yamaguchi K."/>
            <person name="Sugano A."/>
            <person name="Kohara Y."/>
            <person name="Fujiyama A."/>
            <person name="Anterola A."/>
            <person name="Aoki S."/>
            <person name="Ashton N."/>
            <person name="Barbazuk W.B."/>
            <person name="Barker E."/>
            <person name="Bennetzen J."/>
            <person name="Bezanilla M."/>
            <person name="Blankenship R."/>
            <person name="Cho S.H."/>
            <person name="Dutcher S."/>
            <person name="Estelle M."/>
            <person name="Fawcett J.A."/>
            <person name="Gundlach H."/>
            <person name="Hanada K."/>
            <person name="Heyl A."/>
            <person name="Hicks K.A."/>
            <person name="Hugh J."/>
            <person name="Lohr M."/>
            <person name="Mayer K."/>
            <person name="Melkozernov A."/>
            <person name="Murata T."/>
            <person name="Nelson D."/>
            <person name="Pils B."/>
            <person name="Prigge M."/>
            <person name="Reiss B."/>
            <person name="Renner T."/>
            <person name="Rombauts S."/>
            <person name="Rushton P."/>
            <person name="Sanderfoot A."/>
            <person name="Schween G."/>
            <person name="Shiu S.-H."/>
            <person name="Stueber K."/>
            <person name="Theodoulou F.L."/>
            <person name="Tu H."/>
            <person name="Van de Peer Y."/>
            <person name="Verrier P.J."/>
            <person name="Waters E."/>
            <person name="Wood A."/>
            <person name="Yang L."/>
            <person name="Cove D."/>
            <person name="Cuming A."/>
            <person name="Hasebe M."/>
            <person name="Lucas S."/>
            <person name="Mishler D.B."/>
            <person name="Reski R."/>
            <person name="Grigoriev I."/>
            <person name="Quatrano R.S."/>
            <person name="Boore J.L."/>
        </authorList>
    </citation>
    <scope>NUCLEOTIDE SEQUENCE [LARGE SCALE GENOMIC DNA]</scope>
    <source>
        <strain evidence="2 3">cv. Gransden 2004</strain>
    </source>
</reference>
<keyword evidence="3" id="KW-1185">Reference proteome</keyword>
<dbReference type="Gramene" id="Pp3c7_380V3.2">
    <property type="protein sequence ID" value="PAC:32924920.CDS.1"/>
    <property type="gene ID" value="Pp3c7_380"/>
</dbReference>
<accession>A0A2K1K9Q9</accession>
<dbReference type="AlphaFoldDB" id="A0A2K1K9Q9"/>
<gene>
    <name evidence="1" type="ORF">PHYPA_009700</name>
</gene>
<evidence type="ECO:0000313" key="3">
    <source>
        <dbReference type="Proteomes" id="UP000006727"/>
    </source>
</evidence>
<evidence type="ECO:0000313" key="2">
    <source>
        <dbReference type="EnsemblPlants" id="PAC:32924919.CDS.1"/>
    </source>
</evidence>
<dbReference type="EMBL" id="ABEU02000007">
    <property type="protein sequence ID" value="PNR50514.1"/>
    <property type="molecule type" value="Genomic_DNA"/>
</dbReference>
<dbReference type="InParanoid" id="A0A2K1K9Q9"/>
<dbReference type="Gramene" id="Pp3c7_380V3.1">
    <property type="protein sequence ID" value="PAC:32924919.CDS.1"/>
    <property type="gene ID" value="Pp3c7_380"/>
</dbReference>
<sequence length="65" mass="7555">MLENGLKSLFWLEQRRKIFRFQISRSFNEKSGDFNKEGSVLTLNFKSGICLQARLAPPSCFLLRS</sequence>
<protein>
    <submittedName>
        <fullName evidence="1 2">Uncharacterized protein</fullName>
    </submittedName>
</protein>
<name>A0A2K1K9Q9_PHYPA</name>
<dbReference type="Proteomes" id="UP000006727">
    <property type="component" value="Chromosome 7"/>
</dbReference>
<reference evidence="2" key="3">
    <citation type="submission" date="2020-12" db="UniProtKB">
        <authorList>
            <consortium name="EnsemblPlants"/>
        </authorList>
    </citation>
    <scope>IDENTIFICATION</scope>
</reference>